<feature type="transmembrane region" description="Helical" evidence="1">
    <location>
        <begin position="169"/>
        <end position="193"/>
    </location>
</feature>
<evidence type="ECO:0000259" key="2">
    <source>
        <dbReference type="Pfam" id="PF18920"/>
    </source>
</evidence>
<name>A0A3L6ZQ12_9MICO</name>
<evidence type="ECO:0000313" key="4">
    <source>
        <dbReference type="Proteomes" id="UP000270299"/>
    </source>
</evidence>
<keyword evidence="1" id="KW-1133">Transmembrane helix</keyword>
<feature type="transmembrane region" description="Helical" evidence="1">
    <location>
        <begin position="393"/>
        <end position="417"/>
    </location>
</feature>
<feature type="transmembrane region" description="Helical" evidence="1">
    <location>
        <begin position="205"/>
        <end position="228"/>
    </location>
</feature>
<dbReference type="EMBL" id="RCUV01000012">
    <property type="protein sequence ID" value="RLP69755.1"/>
    <property type="molecule type" value="Genomic_DNA"/>
</dbReference>
<feature type="transmembrane region" description="Helical" evidence="1">
    <location>
        <begin position="240"/>
        <end position="268"/>
    </location>
</feature>
<reference evidence="3 4" key="1">
    <citation type="submission" date="2018-10" db="EMBL/GenBank/DDBJ databases">
        <authorList>
            <person name="Li J."/>
        </authorList>
    </citation>
    <scope>NUCLEOTIDE SEQUENCE [LARGE SCALE GENOMIC DNA]</scope>
    <source>
        <strain evidence="3 4">CCTCC AB209002</strain>
    </source>
</reference>
<keyword evidence="1" id="KW-0472">Membrane</keyword>
<feature type="transmembrane region" description="Helical" evidence="1">
    <location>
        <begin position="22"/>
        <end position="47"/>
    </location>
</feature>
<feature type="domain" description="DUF5671" evidence="2">
    <location>
        <begin position="319"/>
        <end position="441"/>
    </location>
</feature>
<dbReference type="AlphaFoldDB" id="A0A3L6ZQ12"/>
<dbReference type="OrthoDB" id="4954891at2"/>
<dbReference type="RefSeq" id="WP_121673381.1">
    <property type="nucleotide sequence ID" value="NZ_BMXM01000008.1"/>
</dbReference>
<feature type="transmembrane region" description="Helical" evidence="1">
    <location>
        <begin position="100"/>
        <end position="124"/>
    </location>
</feature>
<dbReference type="InterPro" id="IPR043728">
    <property type="entry name" value="DUF5671"/>
</dbReference>
<feature type="transmembrane region" description="Helical" evidence="1">
    <location>
        <begin position="322"/>
        <end position="344"/>
    </location>
</feature>
<dbReference type="Proteomes" id="UP000270299">
    <property type="component" value="Unassembled WGS sequence"/>
</dbReference>
<feature type="transmembrane region" description="Helical" evidence="1">
    <location>
        <begin position="131"/>
        <end position="149"/>
    </location>
</feature>
<protein>
    <recommendedName>
        <fullName evidence="2">DUF5671 domain-containing protein</fullName>
    </recommendedName>
</protein>
<keyword evidence="1" id="KW-0812">Transmembrane</keyword>
<evidence type="ECO:0000313" key="3">
    <source>
        <dbReference type="EMBL" id="RLP69755.1"/>
    </source>
</evidence>
<comment type="caution">
    <text evidence="3">The sequence shown here is derived from an EMBL/GenBank/DDBJ whole genome shotgun (WGS) entry which is preliminary data.</text>
</comment>
<feature type="transmembrane region" description="Helical" evidence="1">
    <location>
        <begin position="280"/>
        <end position="302"/>
    </location>
</feature>
<dbReference type="Pfam" id="PF18920">
    <property type="entry name" value="DUF5671"/>
    <property type="match status" value="2"/>
</dbReference>
<evidence type="ECO:0000256" key="1">
    <source>
        <dbReference type="SAM" id="Phobius"/>
    </source>
</evidence>
<gene>
    <name evidence="3" type="ORF">D9V29_11030</name>
</gene>
<feature type="transmembrane region" description="Helical" evidence="1">
    <location>
        <begin position="59"/>
        <end position="80"/>
    </location>
</feature>
<feature type="transmembrane region" description="Helical" evidence="1">
    <location>
        <begin position="356"/>
        <end position="373"/>
    </location>
</feature>
<sequence length="554" mass="57581">MTVSAPYEPATGSSAGQTIRRVIVYSLLFALVIIAATGLQGLLALVLEPDTVIAGESTGALAQSLAFTLIGGPLATLLWWASWRRLSEPAERAALTWGLYISLASVVAVITATVSLVGVVAALIDGEWDGSACATAVVFAAVWVWHRWMWRHPAKSPLRLAEVPAVLGAAFGILLGAGSAIATLAGIFDAAIIDLTAAPTIGERWWVGTFQTLVWAAGGLLVWAWHWYREGARTTTTGLANVALILIGILLAALATLGGVGTVLYVVLRLLLDSTDPIRVLLSPLGVAIAAALIGAVIWTYSRGVALGRTPAVRQASILATSGIGLVGAASGLGIVVNSALGIFATRLAGDDLRSLLLGGLSALLVGGVVWWFTWRPFRPTDAAAAGTGRRIYLIAVFGLSAIVALITLLVIGYRLFEFFLQGGGNLIEQIRAPLGLLTATALVAGYHFGVWRHDRADAAASAPAERLRTIGEVILVTAANASPLVDVIRDRTGATVTVWPTASAVQLDAASPAVAEPSPDPESLARALDGVTGRRVLVLAGPAMRLEVVPLAD</sequence>
<keyword evidence="4" id="KW-1185">Reference proteome</keyword>
<proteinExistence type="predicted"/>
<accession>A0A3L6ZQ12</accession>
<feature type="domain" description="DUF5671" evidence="2">
    <location>
        <begin position="21"/>
        <end position="127"/>
    </location>
</feature>
<organism evidence="3 4">
    <name type="scientific">Mycetocola manganoxydans</name>
    <dbReference type="NCBI Taxonomy" id="699879"/>
    <lineage>
        <taxon>Bacteria</taxon>
        <taxon>Bacillati</taxon>
        <taxon>Actinomycetota</taxon>
        <taxon>Actinomycetes</taxon>
        <taxon>Micrococcales</taxon>
        <taxon>Microbacteriaceae</taxon>
        <taxon>Mycetocola</taxon>
    </lineage>
</organism>